<evidence type="ECO:0000256" key="4">
    <source>
        <dbReference type="ARBA" id="ARBA00023163"/>
    </source>
</evidence>
<dbReference type="Pfam" id="PF25601">
    <property type="entry name" value="AAA_lid_14"/>
    <property type="match status" value="1"/>
</dbReference>
<dbReference type="InterPro" id="IPR003593">
    <property type="entry name" value="AAA+_ATPase"/>
</dbReference>
<dbReference type="SUPFAM" id="SSF52540">
    <property type="entry name" value="P-loop containing nucleoside triphosphate hydrolases"/>
    <property type="match status" value="1"/>
</dbReference>
<evidence type="ECO:0000313" key="8">
    <source>
        <dbReference type="EMBL" id="RGQ50282.1"/>
    </source>
</evidence>
<dbReference type="PANTHER" id="PTHR32071:SF121">
    <property type="entry name" value="SIGMA L-DEPENDENT TRANSCRIPTIONAL REGULATOR YQIR-RELATED"/>
    <property type="match status" value="1"/>
</dbReference>
<reference evidence="8 9" key="1">
    <citation type="submission" date="2018-08" db="EMBL/GenBank/DDBJ databases">
        <title>A genome reference for cultivated species of the human gut microbiota.</title>
        <authorList>
            <person name="Zou Y."/>
            <person name="Xue W."/>
            <person name="Luo G."/>
        </authorList>
    </citation>
    <scope>NUCLEOTIDE SEQUENCE [LARGE SCALE GENOMIC DNA]</scope>
    <source>
        <strain evidence="8 9">AF28-11</strain>
    </source>
</reference>
<evidence type="ECO:0000256" key="2">
    <source>
        <dbReference type="ARBA" id="ARBA00022840"/>
    </source>
</evidence>
<dbReference type="SUPFAM" id="SSF46689">
    <property type="entry name" value="Homeodomain-like"/>
    <property type="match status" value="1"/>
</dbReference>
<organism evidence="8 9">
    <name type="scientific">Bacteroides uniformis</name>
    <dbReference type="NCBI Taxonomy" id="820"/>
    <lineage>
        <taxon>Bacteria</taxon>
        <taxon>Pseudomonadati</taxon>
        <taxon>Bacteroidota</taxon>
        <taxon>Bacteroidia</taxon>
        <taxon>Bacteroidales</taxon>
        <taxon>Bacteroidaceae</taxon>
        <taxon>Bacteroides</taxon>
    </lineage>
</organism>
<dbReference type="Proteomes" id="UP000283680">
    <property type="component" value="Unassembled WGS sequence"/>
</dbReference>
<dbReference type="InterPro" id="IPR025943">
    <property type="entry name" value="Sigma_54_int_dom_ATP-bd_2"/>
</dbReference>
<dbReference type="GO" id="GO:0005524">
    <property type="term" value="F:ATP binding"/>
    <property type="evidence" value="ECO:0007669"/>
    <property type="project" value="UniProtKB-KW"/>
</dbReference>
<dbReference type="Gene3D" id="3.40.50.2300">
    <property type="match status" value="1"/>
</dbReference>
<dbReference type="GO" id="GO:0000160">
    <property type="term" value="P:phosphorelay signal transduction system"/>
    <property type="evidence" value="ECO:0007669"/>
    <property type="project" value="InterPro"/>
</dbReference>
<dbReference type="InterPro" id="IPR002078">
    <property type="entry name" value="Sigma_54_int"/>
</dbReference>
<feature type="domain" description="Response regulatory" evidence="7">
    <location>
        <begin position="3"/>
        <end position="117"/>
    </location>
</feature>
<keyword evidence="5" id="KW-0597">Phosphoprotein</keyword>
<dbReference type="InterPro" id="IPR009057">
    <property type="entry name" value="Homeodomain-like_sf"/>
</dbReference>
<dbReference type="SUPFAM" id="SSF52172">
    <property type="entry name" value="CheY-like"/>
    <property type="match status" value="1"/>
</dbReference>
<name>A0A412BA47_BACUN</name>
<dbReference type="SMART" id="SM00448">
    <property type="entry name" value="REC"/>
    <property type="match status" value="1"/>
</dbReference>
<dbReference type="Pfam" id="PF00158">
    <property type="entry name" value="Sigma54_activat"/>
    <property type="match status" value="1"/>
</dbReference>
<keyword evidence="2" id="KW-0067">ATP-binding</keyword>
<dbReference type="PRINTS" id="PR01590">
    <property type="entry name" value="HTHFIS"/>
</dbReference>
<dbReference type="PROSITE" id="PS00675">
    <property type="entry name" value="SIGMA54_INTERACT_1"/>
    <property type="match status" value="1"/>
</dbReference>
<dbReference type="InterPro" id="IPR001789">
    <property type="entry name" value="Sig_transdc_resp-reg_receiver"/>
</dbReference>
<dbReference type="InterPro" id="IPR025662">
    <property type="entry name" value="Sigma_54_int_dom_ATP-bd_1"/>
</dbReference>
<keyword evidence="3" id="KW-0805">Transcription regulation</keyword>
<sequence>MSKILIIDDEVQIRTLLTRMMELEGYDVCQAGDCRAALKQLELQNPDVALCDVFLPDGNGVDLVLAIKKAAPNVEVILLTAHGNIPDGVQAIKNGAFDYITKGDDNNKIIPLISRAVEKARMNVRLEKLEKKVGQTYSFDSILGESKVLKDAVSLAQKVSGTDVPVLLTGETGTGKEVFAQAIHYSSKRARQNFVAVNCSSFSKELLESEMFGHKAGSFTGALKDKKGLFEEANNGTIFLDEIGEMAFELQAKLLRILETGEYIKIGDTKPTRVNVRIIAATNRNLSQEIVAGRFREDLFYRLSVFQIHLPPLRERAGDIRLLAKAFIKSFAEQLARPVVEIAPAFLEALDSQPWKGNIRELRNVIERSMIVCESGHLDIADLPFDIQNAHYEHSNDSSPGSFELSAMERRHIARVLEYTKGNKTEAARLLKIGLTTLYRKIEEYKISERLL</sequence>
<dbReference type="Gene3D" id="1.10.10.60">
    <property type="entry name" value="Homeodomain-like"/>
    <property type="match status" value="1"/>
</dbReference>
<dbReference type="CDD" id="cd00009">
    <property type="entry name" value="AAA"/>
    <property type="match status" value="1"/>
</dbReference>
<dbReference type="Pfam" id="PF00072">
    <property type="entry name" value="Response_reg"/>
    <property type="match status" value="1"/>
</dbReference>
<dbReference type="InterPro" id="IPR011006">
    <property type="entry name" value="CheY-like_superfamily"/>
</dbReference>
<comment type="caution">
    <text evidence="8">The sequence shown here is derived from an EMBL/GenBank/DDBJ whole genome shotgun (WGS) entry which is preliminary data.</text>
</comment>
<gene>
    <name evidence="8" type="ORF">DWY92_12540</name>
</gene>
<dbReference type="SMART" id="SM00382">
    <property type="entry name" value="AAA"/>
    <property type="match status" value="1"/>
</dbReference>
<dbReference type="Gene3D" id="3.40.50.300">
    <property type="entry name" value="P-loop containing nucleotide triphosphate hydrolases"/>
    <property type="match status" value="1"/>
</dbReference>
<evidence type="ECO:0000313" key="9">
    <source>
        <dbReference type="Proteomes" id="UP000283680"/>
    </source>
</evidence>
<dbReference type="InterPro" id="IPR027417">
    <property type="entry name" value="P-loop_NTPase"/>
</dbReference>
<evidence type="ECO:0000256" key="5">
    <source>
        <dbReference type="PROSITE-ProRule" id="PRU00169"/>
    </source>
</evidence>
<evidence type="ECO:0000259" key="7">
    <source>
        <dbReference type="PROSITE" id="PS50110"/>
    </source>
</evidence>
<dbReference type="PROSITE" id="PS50110">
    <property type="entry name" value="RESPONSE_REGULATORY"/>
    <property type="match status" value="1"/>
</dbReference>
<keyword evidence="1" id="KW-0547">Nucleotide-binding</keyword>
<feature type="modified residue" description="4-aspartylphosphate" evidence="5">
    <location>
        <position position="52"/>
    </location>
</feature>
<evidence type="ECO:0000256" key="3">
    <source>
        <dbReference type="ARBA" id="ARBA00023015"/>
    </source>
</evidence>
<dbReference type="RefSeq" id="WP_117966665.1">
    <property type="nucleotide sequence ID" value="NZ_CAXTFB010000001.1"/>
</dbReference>
<dbReference type="FunFam" id="3.40.50.300:FF:000006">
    <property type="entry name" value="DNA-binding transcriptional regulator NtrC"/>
    <property type="match status" value="1"/>
</dbReference>
<feature type="domain" description="Sigma-54 factor interaction" evidence="6">
    <location>
        <begin position="142"/>
        <end position="371"/>
    </location>
</feature>
<dbReference type="PROSITE" id="PS00676">
    <property type="entry name" value="SIGMA54_INTERACT_2"/>
    <property type="match status" value="1"/>
</dbReference>
<dbReference type="AlphaFoldDB" id="A0A412BA47"/>
<dbReference type="PROSITE" id="PS50045">
    <property type="entry name" value="SIGMA54_INTERACT_4"/>
    <property type="match status" value="1"/>
</dbReference>
<dbReference type="InterPro" id="IPR058031">
    <property type="entry name" value="AAA_lid_NorR"/>
</dbReference>
<accession>A0A412BA47</accession>
<dbReference type="EMBL" id="QRTH01000006">
    <property type="protein sequence ID" value="RGQ50282.1"/>
    <property type="molecule type" value="Genomic_DNA"/>
</dbReference>
<dbReference type="Pfam" id="PF02954">
    <property type="entry name" value="HTH_8"/>
    <property type="match status" value="1"/>
</dbReference>
<dbReference type="Gene3D" id="1.10.8.60">
    <property type="match status" value="1"/>
</dbReference>
<proteinExistence type="predicted"/>
<dbReference type="GO" id="GO:0006355">
    <property type="term" value="P:regulation of DNA-templated transcription"/>
    <property type="evidence" value="ECO:0007669"/>
    <property type="project" value="InterPro"/>
</dbReference>
<evidence type="ECO:0000259" key="6">
    <source>
        <dbReference type="PROSITE" id="PS50045"/>
    </source>
</evidence>
<protein>
    <submittedName>
        <fullName evidence="8">Sigma-54-dependent Fis family transcriptional regulator</fullName>
    </submittedName>
</protein>
<evidence type="ECO:0000256" key="1">
    <source>
        <dbReference type="ARBA" id="ARBA00022741"/>
    </source>
</evidence>
<dbReference type="InterPro" id="IPR002197">
    <property type="entry name" value="HTH_Fis"/>
</dbReference>
<keyword evidence="4" id="KW-0804">Transcription</keyword>
<dbReference type="PANTHER" id="PTHR32071">
    <property type="entry name" value="TRANSCRIPTIONAL REGULATORY PROTEIN"/>
    <property type="match status" value="1"/>
</dbReference>
<dbReference type="GO" id="GO:0043565">
    <property type="term" value="F:sequence-specific DNA binding"/>
    <property type="evidence" value="ECO:0007669"/>
    <property type="project" value="InterPro"/>
</dbReference>